<evidence type="ECO:0000313" key="1">
    <source>
        <dbReference type="EMBL" id="MBA4677334.1"/>
    </source>
</evidence>
<organism evidence="1">
    <name type="scientific">Opuntia streptacantha</name>
    <name type="common">Prickly pear cactus</name>
    <name type="synonym">Opuntia cardona</name>
    <dbReference type="NCBI Taxonomy" id="393608"/>
    <lineage>
        <taxon>Eukaryota</taxon>
        <taxon>Viridiplantae</taxon>
        <taxon>Streptophyta</taxon>
        <taxon>Embryophyta</taxon>
        <taxon>Tracheophyta</taxon>
        <taxon>Spermatophyta</taxon>
        <taxon>Magnoliopsida</taxon>
        <taxon>eudicotyledons</taxon>
        <taxon>Gunneridae</taxon>
        <taxon>Pentapetalae</taxon>
        <taxon>Caryophyllales</taxon>
        <taxon>Cactineae</taxon>
        <taxon>Cactaceae</taxon>
        <taxon>Opuntioideae</taxon>
        <taxon>Opuntia</taxon>
    </lineage>
</organism>
<accession>A0A7C9AVT7</accession>
<proteinExistence type="predicted"/>
<name>A0A7C9AVT7_OPUST</name>
<reference evidence="1" key="1">
    <citation type="journal article" date="2013" name="J. Plant Res.">
        <title>Effect of fungi and light on seed germination of three Opuntia species from semiarid lands of central Mexico.</title>
        <authorList>
            <person name="Delgado-Sanchez P."/>
            <person name="Jimenez-Bremont J.F."/>
            <person name="Guerrero-Gonzalez Mde L."/>
            <person name="Flores J."/>
        </authorList>
    </citation>
    <scope>NUCLEOTIDE SEQUENCE</scope>
    <source>
        <tissue evidence="1">Cladode</tissue>
    </source>
</reference>
<dbReference type="EMBL" id="GISG01274523">
    <property type="protein sequence ID" value="MBA4677334.1"/>
    <property type="molecule type" value="Transcribed_RNA"/>
</dbReference>
<sequence length="100" mass="12020">MYRLGQKQMTTCFTRHVVVTTRREQYMDWVERVYPCLRGSRELEVQLQGCRCRTRHRWSLSCRINCRPSNLSCRPPNLSCRPPNLSYKPPKNAYVQQRRS</sequence>
<dbReference type="AlphaFoldDB" id="A0A7C9AVT7"/>
<protein>
    <submittedName>
        <fullName evidence="1">Uncharacterized protein</fullName>
    </submittedName>
</protein>
<reference evidence="1" key="2">
    <citation type="submission" date="2020-07" db="EMBL/GenBank/DDBJ databases">
        <authorList>
            <person name="Vera ALvarez R."/>
            <person name="Arias-Moreno D.M."/>
            <person name="Jimenez-Jacinto V."/>
            <person name="Jimenez-Bremont J.F."/>
            <person name="Swaminathan K."/>
            <person name="Moose S.P."/>
            <person name="Guerrero-Gonzalez M.L."/>
            <person name="Marino-Ramirez L."/>
            <person name="Landsman D."/>
            <person name="Rodriguez-Kessler M."/>
            <person name="Delgado-Sanchez P."/>
        </authorList>
    </citation>
    <scope>NUCLEOTIDE SEQUENCE</scope>
    <source>
        <tissue evidence="1">Cladode</tissue>
    </source>
</reference>